<name>A0ABY7NDD9_9MICO</name>
<keyword evidence="2" id="KW-1185">Reference proteome</keyword>
<accession>A0ABY7NDD9</accession>
<dbReference type="EMBL" id="CP075584">
    <property type="protein sequence ID" value="WBM80524.1"/>
    <property type="molecule type" value="Genomic_DNA"/>
</dbReference>
<proteinExistence type="predicted"/>
<organism evidence="1 2">
    <name type="scientific">Cryobacterium breve</name>
    <dbReference type="NCBI Taxonomy" id="1259258"/>
    <lineage>
        <taxon>Bacteria</taxon>
        <taxon>Bacillati</taxon>
        <taxon>Actinomycetota</taxon>
        <taxon>Actinomycetes</taxon>
        <taxon>Micrococcales</taxon>
        <taxon>Microbacteriaceae</taxon>
        <taxon>Cryobacterium</taxon>
    </lineage>
</organism>
<evidence type="ECO:0000313" key="2">
    <source>
        <dbReference type="Proteomes" id="UP001212421"/>
    </source>
</evidence>
<reference evidence="1 2" key="1">
    <citation type="submission" date="2021-05" db="EMBL/GenBank/DDBJ databases">
        <authorList>
            <person name="Kumar R."/>
            <person name="Kumar A."/>
            <person name="Mukhia S."/>
        </authorList>
    </citation>
    <scope>NUCLEOTIDE SEQUENCE [LARGE SCALE GENOMIC DNA]</scope>
    <source>
        <strain evidence="1 2">ERMR7:08</strain>
    </source>
</reference>
<gene>
    <name evidence="1" type="ORF">KIV56_03450</name>
</gene>
<protein>
    <recommendedName>
        <fullName evidence="3">DUF3558 domain-containing protein</fullName>
    </recommendedName>
</protein>
<sequence>MSLICALTAALALAGCTQGSGGSSPGASPEPTASATPTSLPVALDCGLVLPVDRAATALGLPAKSLFDPATQAAAEQQPSSGATRIVLQDAAAVLGGLVDCSWSAPDNGTGALTDDGSRMLPRVSVRVLRNAADEFTAGEPDSDDGLRGLHPVDLGDTAYVACHPPEHDSCRAEILVGTTWVNATVSPQPTEESFVTFARTVVAAVRTADAVPAAAVRRRVGCDALLDSTDLANAVDMTQATSTDYGTSESGRMGTRGAAERLAGLVTCGWTSSDTSSAAGASSGGVLVDVLPGARATWQATPPNQAKSSIRFEEATGLGDEAFAGCGGDTCEVDVLSGDVWVLVQQYAQPTGNLDGAKKLAVTALANYLAKR</sequence>
<evidence type="ECO:0008006" key="3">
    <source>
        <dbReference type="Google" id="ProtNLM"/>
    </source>
</evidence>
<dbReference type="Proteomes" id="UP001212421">
    <property type="component" value="Chromosome"/>
</dbReference>
<evidence type="ECO:0000313" key="1">
    <source>
        <dbReference type="EMBL" id="WBM80524.1"/>
    </source>
</evidence>
<dbReference type="RefSeq" id="WP_281535179.1">
    <property type="nucleotide sequence ID" value="NZ_CP075584.1"/>
</dbReference>